<name>A0A5J4J0Y0_9FLAO</name>
<evidence type="ECO:0000313" key="7">
    <source>
        <dbReference type="Proteomes" id="UP000326509"/>
    </source>
</evidence>
<gene>
    <name evidence="6" type="primary">tlpA</name>
    <name evidence="6" type="ORF">ULMA_17460</name>
</gene>
<keyword evidence="3" id="KW-1015">Disulfide bond</keyword>
<dbReference type="Proteomes" id="UP000326509">
    <property type="component" value="Unassembled WGS sequence"/>
</dbReference>
<dbReference type="Pfam" id="PF13905">
    <property type="entry name" value="Thioredoxin_8"/>
    <property type="match status" value="1"/>
</dbReference>
<dbReference type="RefSeq" id="WP_151674101.1">
    <property type="nucleotide sequence ID" value="NZ_BKCG01000004.1"/>
</dbReference>
<dbReference type="InterPro" id="IPR050553">
    <property type="entry name" value="Thioredoxin_ResA/DsbE_sf"/>
</dbReference>
<dbReference type="InterPro" id="IPR012336">
    <property type="entry name" value="Thioredoxin-like_fold"/>
</dbReference>
<dbReference type="InterPro" id="IPR036249">
    <property type="entry name" value="Thioredoxin-like_sf"/>
</dbReference>
<accession>A0A5J4J0Y0</accession>
<evidence type="ECO:0000313" key="6">
    <source>
        <dbReference type="EMBL" id="GER59638.1"/>
    </source>
</evidence>
<comment type="caution">
    <text evidence="6">The sequence shown here is derived from an EMBL/GenBank/DDBJ whole genome shotgun (WGS) entry which is preliminary data.</text>
</comment>
<dbReference type="EMBL" id="BKCG01000004">
    <property type="protein sequence ID" value="GER59638.1"/>
    <property type="molecule type" value="Genomic_DNA"/>
</dbReference>
<keyword evidence="7" id="KW-1185">Reference proteome</keyword>
<evidence type="ECO:0000256" key="2">
    <source>
        <dbReference type="ARBA" id="ARBA00022748"/>
    </source>
</evidence>
<dbReference type="GO" id="GO:0030313">
    <property type="term" value="C:cell envelope"/>
    <property type="evidence" value="ECO:0007669"/>
    <property type="project" value="UniProtKB-SubCell"/>
</dbReference>
<dbReference type="PANTHER" id="PTHR42852">
    <property type="entry name" value="THIOL:DISULFIDE INTERCHANGE PROTEIN DSBE"/>
    <property type="match status" value="1"/>
</dbReference>
<dbReference type="PROSITE" id="PS51257">
    <property type="entry name" value="PROKAR_LIPOPROTEIN"/>
    <property type="match status" value="1"/>
</dbReference>
<comment type="subcellular location">
    <subcellularLocation>
        <location evidence="1">Cell envelope</location>
    </subcellularLocation>
</comment>
<protein>
    <submittedName>
        <fullName evidence="6">Alkyl hydroperoxide reductase</fullName>
    </submittedName>
</protein>
<evidence type="ECO:0000259" key="5">
    <source>
        <dbReference type="PROSITE" id="PS51352"/>
    </source>
</evidence>
<dbReference type="InterPro" id="IPR013766">
    <property type="entry name" value="Thioredoxin_domain"/>
</dbReference>
<evidence type="ECO:0000256" key="3">
    <source>
        <dbReference type="ARBA" id="ARBA00023157"/>
    </source>
</evidence>
<reference evidence="6 7" key="1">
    <citation type="submission" date="2019-08" db="EMBL/GenBank/DDBJ databases">
        <title>Draft genome sequence of Ulvibacter marinus type strain NBRC 109484.</title>
        <authorList>
            <person name="Kawano K."/>
            <person name="Ushijima N."/>
            <person name="Kihara M."/>
            <person name="Itoh H."/>
        </authorList>
    </citation>
    <scope>NUCLEOTIDE SEQUENCE [LARGE SCALE GENOMIC DNA]</scope>
    <source>
        <strain evidence="6 7">NBRC 109484</strain>
    </source>
</reference>
<keyword evidence="2" id="KW-0201">Cytochrome c-type biogenesis</keyword>
<organism evidence="6 7">
    <name type="scientific">Patiriisocius marinus</name>
    <dbReference type="NCBI Taxonomy" id="1397112"/>
    <lineage>
        <taxon>Bacteria</taxon>
        <taxon>Pseudomonadati</taxon>
        <taxon>Bacteroidota</taxon>
        <taxon>Flavobacteriia</taxon>
        <taxon>Flavobacteriales</taxon>
        <taxon>Flavobacteriaceae</taxon>
        <taxon>Patiriisocius</taxon>
    </lineage>
</organism>
<dbReference type="SUPFAM" id="SSF52833">
    <property type="entry name" value="Thioredoxin-like"/>
    <property type="match status" value="1"/>
</dbReference>
<dbReference type="PROSITE" id="PS51352">
    <property type="entry name" value="THIOREDOXIN_2"/>
    <property type="match status" value="1"/>
</dbReference>
<dbReference type="OrthoDB" id="1098640at2"/>
<dbReference type="Gene3D" id="3.40.30.10">
    <property type="entry name" value="Glutaredoxin"/>
    <property type="match status" value="1"/>
</dbReference>
<feature type="domain" description="Thioredoxin" evidence="5">
    <location>
        <begin position="15"/>
        <end position="164"/>
    </location>
</feature>
<evidence type="ECO:0000256" key="4">
    <source>
        <dbReference type="ARBA" id="ARBA00023284"/>
    </source>
</evidence>
<proteinExistence type="predicted"/>
<dbReference type="GO" id="GO:0017004">
    <property type="term" value="P:cytochrome complex assembly"/>
    <property type="evidence" value="ECO:0007669"/>
    <property type="project" value="UniProtKB-KW"/>
</dbReference>
<sequence length="168" mass="19343">MRYILLFCAIIFTSCSQGQDLVVFPKEALNDVFISQEDKQVVFSSILEAHKGETILIDLWASWCRDCIVGMPKVKALQEEFKDAVFVFLSLDKTKESWKRGIKKYSIEGEHYFVSAGWKSPFCDAIDLDWIPRYIMVDSLGKIVVYRAIEANDFRLRKALELSAISEK</sequence>
<evidence type="ECO:0000256" key="1">
    <source>
        <dbReference type="ARBA" id="ARBA00004196"/>
    </source>
</evidence>
<dbReference type="PANTHER" id="PTHR42852:SF6">
    <property type="entry name" value="THIOL:DISULFIDE INTERCHANGE PROTEIN DSBE"/>
    <property type="match status" value="1"/>
</dbReference>
<keyword evidence="4" id="KW-0676">Redox-active center</keyword>
<dbReference type="AlphaFoldDB" id="A0A5J4J0Y0"/>